<dbReference type="HAMAP" id="MF_00131">
    <property type="entry name" value="Trp_synth_alpha"/>
    <property type="match status" value="1"/>
</dbReference>
<evidence type="ECO:0000256" key="6">
    <source>
        <dbReference type="ARBA" id="ARBA00022822"/>
    </source>
</evidence>
<comment type="subunit">
    <text evidence="3">Tetramer of two alpha and two beta chains.</text>
</comment>
<comment type="pathway">
    <text evidence="2">Amino-acid biosynthesis; L-tryptophan biosynthesis; L-tryptophan from chorismate: step 5/5.</text>
</comment>
<dbReference type="AlphaFoldDB" id="A0A3B1BDB0"/>
<name>A0A3B1BDB0_9ZZZZ</name>
<dbReference type="PROSITE" id="PS00167">
    <property type="entry name" value="TRP_SYNTHASE_ALPHA"/>
    <property type="match status" value="1"/>
</dbReference>
<dbReference type="EMBL" id="UOFU01000305">
    <property type="protein sequence ID" value="VAX02987.1"/>
    <property type="molecule type" value="Genomic_DNA"/>
</dbReference>
<keyword evidence="7" id="KW-0057">Aromatic amino acid biosynthesis</keyword>
<evidence type="ECO:0000256" key="4">
    <source>
        <dbReference type="ARBA" id="ARBA00012043"/>
    </source>
</evidence>
<evidence type="ECO:0000256" key="3">
    <source>
        <dbReference type="ARBA" id="ARBA00011270"/>
    </source>
</evidence>
<gene>
    <name evidence="10" type="ORF">MNBD_GAMMA20-1842</name>
</gene>
<dbReference type="UniPathway" id="UPA00035">
    <property type="reaction ID" value="UER00044"/>
</dbReference>
<dbReference type="Gene3D" id="3.20.20.70">
    <property type="entry name" value="Aldolase class I"/>
    <property type="match status" value="1"/>
</dbReference>
<reference evidence="10" key="1">
    <citation type="submission" date="2018-06" db="EMBL/GenBank/DDBJ databases">
        <authorList>
            <person name="Zhirakovskaya E."/>
        </authorList>
    </citation>
    <scope>NUCLEOTIDE SEQUENCE</scope>
</reference>
<dbReference type="GO" id="GO:0004834">
    <property type="term" value="F:tryptophan synthase activity"/>
    <property type="evidence" value="ECO:0007669"/>
    <property type="project" value="UniProtKB-EC"/>
</dbReference>
<dbReference type="GO" id="GO:0005829">
    <property type="term" value="C:cytosol"/>
    <property type="evidence" value="ECO:0007669"/>
    <property type="project" value="TreeGrafter"/>
</dbReference>
<keyword evidence="5" id="KW-0028">Amino-acid biosynthesis</keyword>
<dbReference type="PANTHER" id="PTHR43406">
    <property type="entry name" value="TRYPTOPHAN SYNTHASE, ALPHA CHAIN"/>
    <property type="match status" value="1"/>
</dbReference>
<keyword evidence="6" id="KW-0822">Tryptophan biosynthesis</keyword>
<dbReference type="InterPro" id="IPR002028">
    <property type="entry name" value="Trp_synthase_suA"/>
</dbReference>
<dbReference type="PANTHER" id="PTHR43406:SF1">
    <property type="entry name" value="TRYPTOPHAN SYNTHASE ALPHA CHAIN, CHLOROPLASTIC"/>
    <property type="match status" value="1"/>
</dbReference>
<dbReference type="SUPFAM" id="SSF51366">
    <property type="entry name" value="Ribulose-phoshate binding barrel"/>
    <property type="match status" value="1"/>
</dbReference>
<comment type="catalytic activity">
    <reaction evidence="9">
        <text>(1S,2R)-1-C-(indol-3-yl)glycerol 3-phosphate + L-serine = D-glyceraldehyde 3-phosphate + L-tryptophan + H2O</text>
        <dbReference type="Rhea" id="RHEA:10532"/>
        <dbReference type="ChEBI" id="CHEBI:15377"/>
        <dbReference type="ChEBI" id="CHEBI:33384"/>
        <dbReference type="ChEBI" id="CHEBI:57912"/>
        <dbReference type="ChEBI" id="CHEBI:58866"/>
        <dbReference type="ChEBI" id="CHEBI:59776"/>
        <dbReference type="EC" id="4.2.1.20"/>
    </reaction>
</comment>
<dbReference type="InterPro" id="IPR013785">
    <property type="entry name" value="Aldolase_TIM"/>
</dbReference>
<dbReference type="InterPro" id="IPR018204">
    <property type="entry name" value="Trp_synthase_alpha_AS"/>
</dbReference>
<dbReference type="InterPro" id="IPR011060">
    <property type="entry name" value="RibuloseP-bd_barrel"/>
</dbReference>
<evidence type="ECO:0000256" key="8">
    <source>
        <dbReference type="ARBA" id="ARBA00023239"/>
    </source>
</evidence>
<evidence type="ECO:0000256" key="7">
    <source>
        <dbReference type="ARBA" id="ARBA00023141"/>
    </source>
</evidence>
<evidence type="ECO:0000256" key="2">
    <source>
        <dbReference type="ARBA" id="ARBA00004733"/>
    </source>
</evidence>
<dbReference type="CDD" id="cd04724">
    <property type="entry name" value="Tryptophan_synthase_alpha"/>
    <property type="match status" value="1"/>
</dbReference>
<accession>A0A3B1BDB0</accession>
<proteinExistence type="inferred from homology"/>
<evidence type="ECO:0000256" key="5">
    <source>
        <dbReference type="ARBA" id="ARBA00022605"/>
    </source>
</evidence>
<sequence>MGRITNCFDRLKIEGRKALVPYVTAGDPEPAITVPLMHAMVEAGADIVELGVPFSDPMADGPVIQRAAERALEHGTSLRDVLAMVAEFRRQDADTPVVLMGYLNPVEVMGYGTFAKAAAEAGVDGVISVDLPPEEAHELSTALRDQGIDPIFLLAPTTDDRRIEKICAAASGYVYYVALKGVTGASSLDVQSVTDKLAQIGRHTGLPVAVGFGIKDAASAAAVANVADAVVVGSVLVEKVEQNVAQSDRITREITDVITRMRAAMDV</sequence>
<dbReference type="FunFam" id="3.20.20.70:FF:000037">
    <property type="entry name" value="Tryptophan synthase alpha chain"/>
    <property type="match status" value="1"/>
</dbReference>
<evidence type="ECO:0000313" key="10">
    <source>
        <dbReference type="EMBL" id="VAX02987.1"/>
    </source>
</evidence>
<evidence type="ECO:0000256" key="1">
    <source>
        <dbReference type="ARBA" id="ARBA00003365"/>
    </source>
</evidence>
<keyword evidence="8 10" id="KW-0456">Lyase</keyword>
<evidence type="ECO:0000256" key="9">
    <source>
        <dbReference type="ARBA" id="ARBA00049047"/>
    </source>
</evidence>
<dbReference type="NCBIfam" id="TIGR00262">
    <property type="entry name" value="trpA"/>
    <property type="match status" value="1"/>
</dbReference>
<protein>
    <recommendedName>
        <fullName evidence="4">tryptophan synthase</fullName>
        <ecNumber evidence="4">4.2.1.20</ecNumber>
    </recommendedName>
</protein>
<dbReference type="EC" id="4.2.1.20" evidence="4"/>
<organism evidence="10">
    <name type="scientific">hydrothermal vent metagenome</name>
    <dbReference type="NCBI Taxonomy" id="652676"/>
    <lineage>
        <taxon>unclassified sequences</taxon>
        <taxon>metagenomes</taxon>
        <taxon>ecological metagenomes</taxon>
    </lineage>
</organism>
<dbReference type="Pfam" id="PF00290">
    <property type="entry name" value="Trp_syntA"/>
    <property type="match status" value="1"/>
</dbReference>
<comment type="function">
    <text evidence="1">The alpha subunit is responsible for the aldol cleavage of indoleglycerol phosphate to indole and glyceraldehyde 3-phosphate.</text>
</comment>